<sequence>MTLAGWQPFLVTWMKNECCWKFLEKSIFITIGAAVIYLVVKVSDGGWPCHKFELNTPKDSSCRRSDARYICRELKRPPGVVALQLEEGGTAQVSSTSLDIGSKLRGPLSKALM</sequence>
<reference evidence="1" key="1">
    <citation type="submission" date="2020-08" db="EMBL/GenBank/DDBJ databases">
        <title>Multicomponent nature underlies the extraordinary mechanical properties of spider dragline silk.</title>
        <authorList>
            <person name="Kono N."/>
            <person name="Nakamura H."/>
            <person name="Mori M."/>
            <person name="Yoshida Y."/>
            <person name="Ohtoshi R."/>
            <person name="Malay A.D."/>
            <person name="Moran D.A.P."/>
            <person name="Tomita M."/>
            <person name="Numata K."/>
            <person name="Arakawa K."/>
        </authorList>
    </citation>
    <scope>NUCLEOTIDE SEQUENCE</scope>
</reference>
<evidence type="ECO:0000313" key="1">
    <source>
        <dbReference type="EMBL" id="GFY15569.1"/>
    </source>
</evidence>
<evidence type="ECO:0000313" key="2">
    <source>
        <dbReference type="Proteomes" id="UP000887159"/>
    </source>
</evidence>
<dbReference type="EMBL" id="BMAU01021335">
    <property type="protein sequence ID" value="GFY15569.1"/>
    <property type="molecule type" value="Genomic_DNA"/>
</dbReference>
<protein>
    <submittedName>
        <fullName evidence="1">Uncharacterized protein</fullName>
    </submittedName>
</protein>
<accession>A0A8X6SKT9</accession>
<gene>
    <name evidence="1" type="ORF">TNCV_1282171</name>
</gene>
<dbReference type="AlphaFoldDB" id="A0A8X6SKT9"/>
<keyword evidence="2" id="KW-1185">Reference proteome</keyword>
<name>A0A8X6SKT9_TRICX</name>
<organism evidence="1 2">
    <name type="scientific">Trichonephila clavipes</name>
    <name type="common">Golden silk orbweaver</name>
    <name type="synonym">Nephila clavipes</name>
    <dbReference type="NCBI Taxonomy" id="2585209"/>
    <lineage>
        <taxon>Eukaryota</taxon>
        <taxon>Metazoa</taxon>
        <taxon>Ecdysozoa</taxon>
        <taxon>Arthropoda</taxon>
        <taxon>Chelicerata</taxon>
        <taxon>Arachnida</taxon>
        <taxon>Araneae</taxon>
        <taxon>Araneomorphae</taxon>
        <taxon>Entelegynae</taxon>
        <taxon>Araneoidea</taxon>
        <taxon>Nephilidae</taxon>
        <taxon>Trichonephila</taxon>
    </lineage>
</organism>
<comment type="caution">
    <text evidence="1">The sequence shown here is derived from an EMBL/GenBank/DDBJ whole genome shotgun (WGS) entry which is preliminary data.</text>
</comment>
<dbReference type="Proteomes" id="UP000887159">
    <property type="component" value="Unassembled WGS sequence"/>
</dbReference>
<proteinExistence type="predicted"/>